<dbReference type="FunFam" id="3.40.140.10:FF:000025">
    <property type="entry name" value="Riboflavin biosynthesis protein RibD"/>
    <property type="match status" value="1"/>
</dbReference>
<feature type="binding site" evidence="15">
    <location>
        <position position="159"/>
    </location>
    <ligand>
        <name>NADP(+)</name>
        <dbReference type="ChEBI" id="CHEBI:58349"/>
    </ligand>
</feature>
<dbReference type="PROSITE" id="PS00903">
    <property type="entry name" value="CYT_DCMP_DEAMINASES_1"/>
    <property type="match status" value="1"/>
</dbReference>
<dbReference type="GO" id="GO:0008703">
    <property type="term" value="F:5-amino-6-(5-phosphoribosylamino)uracil reductase activity"/>
    <property type="evidence" value="ECO:0007669"/>
    <property type="project" value="UniProtKB-EC"/>
</dbReference>
<dbReference type="Pfam" id="PF01872">
    <property type="entry name" value="RibD_C"/>
    <property type="match status" value="1"/>
</dbReference>
<proteinExistence type="inferred from homology"/>
<dbReference type="PANTHER" id="PTHR38011:SF7">
    <property type="entry name" value="2,5-DIAMINO-6-RIBOSYLAMINO-4(3H)-PYRIMIDINONE 5'-PHOSPHATE REDUCTASE"/>
    <property type="match status" value="1"/>
</dbReference>
<feature type="binding site" evidence="15">
    <location>
        <position position="300"/>
    </location>
    <ligand>
        <name>substrate</name>
    </ligand>
</feature>
<dbReference type="InterPro" id="IPR050765">
    <property type="entry name" value="Riboflavin_Biosynth_HTPR"/>
</dbReference>
<dbReference type="InterPro" id="IPR016192">
    <property type="entry name" value="APOBEC/CMP_deaminase_Zn-bd"/>
</dbReference>
<keyword evidence="6 13" id="KW-0686">Riboflavin biosynthesis</keyword>
<dbReference type="PROSITE" id="PS51747">
    <property type="entry name" value="CYT_DCMP_DEAMINASES_2"/>
    <property type="match status" value="1"/>
</dbReference>
<dbReference type="GO" id="GO:0009231">
    <property type="term" value="P:riboflavin biosynthetic process"/>
    <property type="evidence" value="ECO:0007669"/>
    <property type="project" value="UniProtKB-UniPathway"/>
</dbReference>
<comment type="function">
    <text evidence="1 13">Converts 2,5-diamino-6-(ribosylamino)-4(3h)-pyrimidinone 5'-phosphate into 5-amino-6-(ribosylamino)-2,4(1h,3h)-pyrimidinedione 5'-phosphate.</text>
</comment>
<accession>A0A8J6QTT8</accession>
<dbReference type="EMBL" id="JACWUN010000002">
    <property type="protein sequence ID" value="MBD1399605.1"/>
    <property type="molecule type" value="Genomic_DNA"/>
</dbReference>
<feature type="binding site" evidence="16">
    <location>
        <position position="80"/>
    </location>
    <ligand>
        <name>Zn(2+)</name>
        <dbReference type="ChEBI" id="CHEBI:29105"/>
        <note>catalytic</note>
    </ligand>
</feature>
<dbReference type="AlphaFoldDB" id="A0A8J6QTT8"/>
<feature type="binding site" evidence="15">
    <location>
        <position position="212"/>
    </location>
    <ligand>
        <name>substrate</name>
    </ligand>
</feature>
<keyword evidence="12" id="KW-0511">Multifunctional enzyme</keyword>
<evidence type="ECO:0000256" key="14">
    <source>
        <dbReference type="PIRSR" id="PIRSR006769-1"/>
    </source>
</evidence>
<comment type="catalytic activity">
    <reaction evidence="13">
        <text>5-amino-6-(5-phospho-D-ribitylamino)uracil + NADP(+) = 5-amino-6-(5-phospho-D-ribosylamino)uracil + NADPH + H(+)</text>
        <dbReference type="Rhea" id="RHEA:17845"/>
        <dbReference type="ChEBI" id="CHEBI:15378"/>
        <dbReference type="ChEBI" id="CHEBI:57783"/>
        <dbReference type="ChEBI" id="CHEBI:58349"/>
        <dbReference type="ChEBI" id="CHEBI:58421"/>
        <dbReference type="ChEBI" id="CHEBI:58453"/>
        <dbReference type="EC" id="1.1.1.193"/>
    </reaction>
</comment>
<keyword evidence="10 13" id="KW-0521">NADP</keyword>
<comment type="cofactor">
    <cofactor evidence="13 16">
        <name>Zn(2+)</name>
        <dbReference type="ChEBI" id="CHEBI:29105"/>
    </cofactor>
    <text evidence="13 16">Binds 1 zinc ion.</text>
</comment>
<comment type="pathway">
    <text evidence="2 13">Cofactor biosynthesis; riboflavin biosynthesis; 5-amino-6-(D-ribitylamino)uracil from GTP: step 2/4.</text>
</comment>
<organism evidence="18 19">
    <name type="scientific">Pelovirga terrestris</name>
    <dbReference type="NCBI Taxonomy" id="2771352"/>
    <lineage>
        <taxon>Bacteria</taxon>
        <taxon>Pseudomonadati</taxon>
        <taxon>Thermodesulfobacteriota</taxon>
        <taxon>Desulfuromonadia</taxon>
        <taxon>Geobacterales</taxon>
        <taxon>Geobacteraceae</taxon>
        <taxon>Pelovirga</taxon>
    </lineage>
</organism>
<dbReference type="InterPro" id="IPR016193">
    <property type="entry name" value="Cytidine_deaminase-like"/>
</dbReference>
<gene>
    <name evidence="18" type="primary">ribD</name>
    <name evidence="18" type="ORF">ICT70_02875</name>
</gene>
<evidence type="ECO:0000256" key="10">
    <source>
        <dbReference type="ARBA" id="ARBA00022857"/>
    </source>
</evidence>
<dbReference type="PIRSF" id="PIRSF006769">
    <property type="entry name" value="RibD"/>
    <property type="match status" value="1"/>
</dbReference>
<keyword evidence="19" id="KW-1185">Reference proteome</keyword>
<dbReference type="CDD" id="cd01284">
    <property type="entry name" value="Riboflavin_deaminase-reductase"/>
    <property type="match status" value="1"/>
</dbReference>
<feature type="binding site" evidence="15">
    <location>
        <position position="189"/>
    </location>
    <ligand>
        <name>substrate</name>
    </ligand>
</feature>
<dbReference type="InterPro" id="IPR024072">
    <property type="entry name" value="DHFR-like_dom_sf"/>
</dbReference>
<dbReference type="PANTHER" id="PTHR38011">
    <property type="entry name" value="DIHYDROFOLATE REDUCTASE FAMILY PROTEIN (AFU_ORTHOLOGUE AFUA_8G06820)"/>
    <property type="match status" value="1"/>
</dbReference>
<dbReference type="SUPFAM" id="SSF53597">
    <property type="entry name" value="Dihydrofolate reductase-like"/>
    <property type="match status" value="1"/>
</dbReference>
<dbReference type="Pfam" id="PF00383">
    <property type="entry name" value="dCMP_cyt_deam_1"/>
    <property type="match status" value="1"/>
</dbReference>
<dbReference type="InterPro" id="IPR002125">
    <property type="entry name" value="CMP_dCMP_dom"/>
</dbReference>
<name>A0A8J6QTT8_9BACT</name>
<dbReference type="EC" id="3.5.4.26" evidence="13"/>
<reference evidence="18" key="1">
    <citation type="submission" date="2020-09" db="EMBL/GenBank/DDBJ databases">
        <title>Pelobacter alkaliphilus sp. nov., a novel anaerobic arsenate-reducing bacterium from terrestrial mud volcano.</title>
        <authorList>
            <person name="Khomyakova M.A."/>
            <person name="Merkel A.Y."/>
            <person name="Slobodkin A.I."/>
        </authorList>
    </citation>
    <scope>NUCLEOTIDE SEQUENCE</scope>
    <source>
        <strain evidence="18">M08fum</strain>
    </source>
</reference>
<evidence type="ECO:0000313" key="19">
    <source>
        <dbReference type="Proteomes" id="UP000632828"/>
    </source>
</evidence>
<dbReference type="RefSeq" id="WP_191153877.1">
    <property type="nucleotide sequence ID" value="NZ_JACWUN010000002.1"/>
</dbReference>
<dbReference type="EC" id="1.1.1.193" evidence="13"/>
<feature type="domain" description="CMP/dCMP-type deaminase" evidence="17">
    <location>
        <begin position="6"/>
        <end position="127"/>
    </location>
</feature>
<keyword evidence="9 13" id="KW-0862">Zinc</keyword>
<evidence type="ECO:0000256" key="16">
    <source>
        <dbReference type="PIRSR" id="PIRSR006769-3"/>
    </source>
</evidence>
<keyword evidence="8 13" id="KW-0378">Hydrolase</keyword>
<evidence type="ECO:0000256" key="4">
    <source>
        <dbReference type="ARBA" id="ARBA00005259"/>
    </source>
</evidence>
<feature type="binding site" evidence="16">
    <location>
        <position position="89"/>
    </location>
    <ligand>
        <name>Zn(2+)</name>
        <dbReference type="ChEBI" id="CHEBI:29105"/>
        <note>catalytic</note>
    </ligand>
</feature>
<evidence type="ECO:0000256" key="6">
    <source>
        <dbReference type="ARBA" id="ARBA00022619"/>
    </source>
</evidence>
<dbReference type="Proteomes" id="UP000632828">
    <property type="component" value="Unassembled WGS sequence"/>
</dbReference>
<evidence type="ECO:0000313" key="18">
    <source>
        <dbReference type="EMBL" id="MBD1399605.1"/>
    </source>
</evidence>
<evidence type="ECO:0000256" key="2">
    <source>
        <dbReference type="ARBA" id="ARBA00004882"/>
    </source>
</evidence>
<keyword evidence="11 13" id="KW-0560">Oxidoreductase</keyword>
<feature type="binding site" evidence="15">
    <location>
        <position position="173"/>
    </location>
    <ligand>
        <name>substrate</name>
    </ligand>
</feature>
<dbReference type="UniPathway" id="UPA00275">
    <property type="reaction ID" value="UER00401"/>
</dbReference>
<evidence type="ECO:0000256" key="12">
    <source>
        <dbReference type="ARBA" id="ARBA00023268"/>
    </source>
</evidence>
<comment type="caution">
    <text evidence="18">The sequence shown here is derived from an EMBL/GenBank/DDBJ whole genome shotgun (WGS) entry which is preliminary data.</text>
</comment>
<feature type="binding site" evidence="15">
    <location>
        <begin position="302"/>
        <end position="308"/>
    </location>
    <ligand>
        <name>NADP(+)</name>
        <dbReference type="ChEBI" id="CHEBI:58349"/>
    </ligand>
</feature>
<comment type="catalytic activity">
    <reaction evidence="13">
        <text>2,5-diamino-6-hydroxy-4-(5-phosphoribosylamino)-pyrimidine + H2O + H(+) = 5-amino-6-(5-phospho-D-ribosylamino)uracil + NH4(+)</text>
        <dbReference type="Rhea" id="RHEA:21868"/>
        <dbReference type="ChEBI" id="CHEBI:15377"/>
        <dbReference type="ChEBI" id="CHEBI:15378"/>
        <dbReference type="ChEBI" id="CHEBI:28938"/>
        <dbReference type="ChEBI" id="CHEBI:58453"/>
        <dbReference type="ChEBI" id="CHEBI:58614"/>
        <dbReference type="EC" id="3.5.4.26"/>
    </reaction>
</comment>
<evidence type="ECO:0000259" key="17">
    <source>
        <dbReference type="PROSITE" id="PS51747"/>
    </source>
</evidence>
<feature type="binding site" evidence="15">
    <location>
        <position position="201"/>
    </location>
    <ligand>
        <name>NADP(+)</name>
        <dbReference type="ChEBI" id="CHEBI:58349"/>
    </ligand>
</feature>
<keyword evidence="7 13" id="KW-0479">Metal-binding</keyword>
<evidence type="ECO:0000256" key="3">
    <source>
        <dbReference type="ARBA" id="ARBA00004910"/>
    </source>
</evidence>
<feature type="binding site" evidence="15">
    <location>
        <position position="209"/>
    </location>
    <ligand>
        <name>substrate</name>
    </ligand>
</feature>
<dbReference type="Gene3D" id="3.40.430.10">
    <property type="entry name" value="Dihydrofolate Reductase, subunit A"/>
    <property type="match status" value="1"/>
</dbReference>
<dbReference type="GO" id="GO:0008270">
    <property type="term" value="F:zinc ion binding"/>
    <property type="evidence" value="ECO:0007669"/>
    <property type="project" value="InterPro"/>
</dbReference>
<evidence type="ECO:0000256" key="8">
    <source>
        <dbReference type="ARBA" id="ARBA00022801"/>
    </source>
</evidence>
<comment type="pathway">
    <text evidence="3 13">Cofactor biosynthesis; riboflavin biosynthesis; 5-amino-6-(D-ribitylamino)uracil from GTP: step 3/4.</text>
</comment>
<dbReference type="Gene3D" id="3.40.140.10">
    <property type="entry name" value="Cytidine Deaminase, domain 2"/>
    <property type="match status" value="1"/>
</dbReference>
<dbReference type="InterPro" id="IPR011549">
    <property type="entry name" value="RibD_C"/>
</dbReference>
<sequence length="374" mass="39988">MIDPSFSSHLFMQRALELAEQGRGRTAPNPPVGAVIVKDGQIVGEGFHPKAGMPHAEVYALEQAGAKAQGADVYVTLEPCSHTGRTPPCARALIAAGIRRVFVAVIDPDPRVSGAGITLLREAGIQVTVGLGREQAAELLAGFSKHLRCGHPWTIYKAAMTLDGHTATAVGDSRWISCEESRLRVHRLRNRVEAIMVGIETVLKDDPQLNVRLPGEQSRDPLRVVVDSRLRFPLTAKMLAQDSPAATLIATCCDDKARISALTAAGAEVLVLPADEAGRVPLQSLWDELGRRNVQYLLLEGGSTLATSAWNACLIDELMVFVAPRLVGGCPTSGLFSGVGAILMADSAMLEDVRHETSGSDLLIRAKVQTCLLD</sequence>
<dbReference type="GO" id="GO:0008835">
    <property type="term" value="F:diaminohydroxyphosphoribosylaminopyrimidine deaminase activity"/>
    <property type="evidence" value="ECO:0007669"/>
    <property type="project" value="UniProtKB-EC"/>
</dbReference>
<evidence type="ECO:0000256" key="1">
    <source>
        <dbReference type="ARBA" id="ARBA00002151"/>
    </source>
</evidence>
<dbReference type="GO" id="GO:0050661">
    <property type="term" value="F:NADP binding"/>
    <property type="evidence" value="ECO:0007669"/>
    <property type="project" value="InterPro"/>
</dbReference>
<feature type="binding site" evidence="15">
    <location>
        <position position="205"/>
    </location>
    <ligand>
        <name>NADP(+)</name>
        <dbReference type="ChEBI" id="CHEBI:58349"/>
    </ligand>
</feature>
<comment type="similarity">
    <text evidence="4 13">In the N-terminal section; belongs to the cytidine and deoxycytidylate deaminase family.</text>
</comment>
<feature type="binding site" evidence="15">
    <location>
        <position position="175"/>
    </location>
    <ligand>
        <name>NADP(+)</name>
        <dbReference type="ChEBI" id="CHEBI:58349"/>
    </ligand>
</feature>
<evidence type="ECO:0000256" key="5">
    <source>
        <dbReference type="ARBA" id="ARBA00007417"/>
    </source>
</evidence>
<dbReference type="NCBIfam" id="TIGR00326">
    <property type="entry name" value="eubact_ribD"/>
    <property type="match status" value="1"/>
</dbReference>
<dbReference type="InterPro" id="IPR002734">
    <property type="entry name" value="RibDG_C"/>
</dbReference>
<feature type="binding site" evidence="15">
    <location>
        <position position="228"/>
    </location>
    <ligand>
        <name>NADP(+)</name>
        <dbReference type="ChEBI" id="CHEBI:58349"/>
    </ligand>
</feature>
<evidence type="ECO:0000256" key="15">
    <source>
        <dbReference type="PIRSR" id="PIRSR006769-2"/>
    </source>
</evidence>
<comment type="similarity">
    <text evidence="5 13">In the C-terminal section; belongs to the HTP reductase family.</text>
</comment>
<feature type="active site" description="Proton donor" evidence="14">
    <location>
        <position position="57"/>
    </location>
</feature>
<evidence type="ECO:0000256" key="7">
    <source>
        <dbReference type="ARBA" id="ARBA00022723"/>
    </source>
</evidence>
<protein>
    <recommendedName>
        <fullName evidence="13">Riboflavin biosynthesis protein RibD</fullName>
    </recommendedName>
    <domain>
        <recommendedName>
            <fullName evidence="13">Diaminohydroxyphosphoribosylaminopyrimidine deaminase</fullName>
            <shortName evidence="13">DRAP deaminase</shortName>
            <ecNumber evidence="13">3.5.4.26</ecNumber>
        </recommendedName>
        <alternativeName>
            <fullName evidence="13">Riboflavin-specific deaminase</fullName>
        </alternativeName>
    </domain>
    <domain>
        <recommendedName>
            <fullName evidence="13">5-amino-6-(5-phosphoribosylamino)uracil reductase</fullName>
            <ecNumber evidence="13">1.1.1.193</ecNumber>
        </recommendedName>
        <alternativeName>
            <fullName evidence="13">HTP reductase</fullName>
        </alternativeName>
    </domain>
</protein>
<dbReference type="SUPFAM" id="SSF53927">
    <property type="entry name" value="Cytidine deaminase-like"/>
    <property type="match status" value="1"/>
</dbReference>
<evidence type="ECO:0000256" key="13">
    <source>
        <dbReference type="PIRNR" id="PIRNR006769"/>
    </source>
</evidence>
<evidence type="ECO:0000256" key="11">
    <source>
        <dbReference type="ARBA" id="ARBA00023002"/>
    </source>
</evidence>
<feature type="binding site" evidence="16">
    <location>
        <position position="55"/>
    </location>
    <ligand>
        <name>Zn(2+)</name>
        <dbReference type="ChEBI" id="CHEBI:29105"/>
        <note>catalytic</note>
    </ligand>
</feature>
<evidence type="ECO:0000256" key="9">
    <source>
        <dbReference type="ARBA" id="ARBA00022833"/>
    </source>
</evidence>
<dbReference type="InterPro" id="IPR004794">
    <property type="entry name" value="Eubact_RibD"/>
</dbReference>
<dbReference type="NCBIfam" id="TIGR00227">
    <property type="entry name" value="ribD_Cterm"/>
    <property type="match status" value="1"/>
</dbReference>